<name>A0AAV4F0S5_9GAST</name>
<feature type="region of interest" description="Disordered" evidence="1">
    <location>
        <begin position="282"/>
        <end position="323"/>
    </location>
</feature>
<feature type="compositionally biased region" description="Basic and acidic residues" evidence="1">
    <location>
        <begin position="337"/>
        <end position="347"/>
    </location>
</feature>
<accession>A0AAV4F0S5</accession>
<feature type="region of interest" description="Disordered" evidence="1">
    <location>
        <begin position="616"/>
        <end position="654"/>
    </location>
</feature>
<comment type="caution">
    <text evidence="2">The sequence shown here is derived from an EMBL/GenBank/DDBJ whole genome shotgun (WGS) entry which is preliminary data.</text>
</comment>
<feature type="compositionally biased region" description="Basic residues" evidence="1">
    <location>
        <begin position="348"/>
        <end position="357"/>
    </location>
</feature>
<feature type="compositionally biased region" description="Basic and acidic residues" evidence="1">
    <location>
        <begin position="360"/>
        <end position="370"/>
    </location>
</feature>
<evidence type="ECO:0000256" key="1">
    <source>
        <dbReference type="SAM" id="MobiDB-lite"/>
    </source>
</evidence>
<feature type="compositionally biased region" description="Polar residues" evidence="1">
    <location>
        <begin position="416"/>
        <end position="430"/>
    </location>
</feature>
<proteinExistence type="predicted"/>
<dbReference type="AlphaFoldDB" id="A0AAV4F0S5"/>
<dbReference type="EMBL" id="BMAT01011089">
    <property type="protein sequence ID" value="GFR66604.1"/>
    <property type="molecule type" value="Genomic_DNA"/>
</dbReference>
<gene>
    <name evidence="2" type="ORF">ElyMa_005564100</name>
</gene>
<sequence>MTWPLWNKGSEEDVNIQHHSNGSQTTGKKSSVLDTVDSFKLEPSNKMRHVGIRASAFNFRQSHFNIAGPQRLKRHTSTTETFFEPSSITEYKRLRYITNRELNLRRSTAYYTTGVKSGSYDKHCVFVSITGITIKLSLGQRRPVEPGSLPRITWVGSRYGSRIPRYASNASHFSMRLSETLPLSGHYKRTMNNNVALYMSTDKDVEKTPEDKIYDAKKLRQSLELQAKDLYTRFSTSSSTENLNLGGPKLSFVWDEMGLSLQPLSTTRTSLYEVLTKDQVQIKKGAQKAAKKTHDTPKRKGHTGIFSNNEKRKHKKSKKSQDMERFSFSGTDHSIHLDDSCLREPTKNKKPKAKKSHSLSADEHHEDFPVKKSFKNKQQNIKQNDEVFPAKKTFLQIPKRNKPSYLSPSLRKEQKGGSTEDSSVQDFTQNTREKKTPYSAFDKIMDSNIPVYSYKMSQEKATLSSRPFEMTTGDYQPLLASSMPEEVSDSKALSQNGSSETMESVESYLKTLYSKEGFHVEPNVLLEKPIISSRTSFDYKSPISSSTSSDFKSPVSPGTPSNYNSIIASRTPSDYKSMIPTPTTSESTAGLLIGYRLDVQSSIPLNQLEKSSDIQLGTPYKSLTPSYTSSENPTPLGEETLTEESETPQTPNFFNGFDREDKFYDCISLEDSRDMSRNQRNFVRRLSALLGRAKGWLFSQIFGKRDKYTDADNKEDDSETNYFSPRTVSEPELYDVSNSNSSRMLYYELWRAQLELKELWVENANLRAKLGQDNAVTANGGSLMCPTKGKET</sequence>
<evidence type="ECO:0000313" key="3">
    <source>
        <dbReference type="Proteomes" id="UP000762676"/>
    </source>
</evidence>
<keyword evidence="3" id="KW-1185">Reference proteome</keyword>
<reference evidence="2 3" key="1">
    <citation type="journal article" date="2021" name="Elife">
        <title>Chloroplast acquisition without the gene transfer in kleptoplastic sea slugs, Plakobranchus ocellatus.</title>
        <authorList>
            <person name="Maeda T."/>
            <person name="Takahashi S."/>
            <person name="Yoshida T."/>
            <person name="Shimamura S."/>
            <person name="Takaki Y."/>
            <person name="Nagai Y."/>
            <person name="Toyoda A."/>
            <person name="Suzuki Y."/>
            <person name="Arimoto A."/>
            <person name="Ishii H."/>
            <person name="Satoh N."/>
            <person name="Nishiyama T."/>
            <person name="Hasebe M."/>
            <person name="Maruyama T."/>
            <person name="Minagawa J."/>
            <person name="Obokata J."/>
            <person name="Shigenobu S."/>
        </authorList>
    </citation>
    <scope>NUCLEOTIDE SEQUENCE [LARGE SCALE GENOMIC DNA]</scope>
</reference>
<feature type="region of interest" description="Disordered" evidence="1">
    <location>
        <begin position="543"/>
        <end position="565"/>
    </location>
</feature>
<evidence type="ECO:0000313" key="2">
    <source>
        <dbReference type="EMBL" id="GFR66604.1"/>
    </source>
</evidence>
<feature type="compositionally biased region" description="Polar residues" evidence="1">
    <location>
        <begin position="616"/>
        <end position="632"/>
    </location>
</feature>
<dbReference type="Proteomes" id="UP000762676">
    <property type="component" value="Unassembled WGS sequence"/>
</dbReference>
<protein>
    <submittedName>
        <fullName evidence="2">Uncharacterized protein</fullName>
    </submittedName>
</protein>
<feature type="region of interest" description="Disordered" evidence="1">
    <location>
        <begin position="337"/>
        <end position="435"/>
    </location>
</feature>
<organism evidence="2 3">
    <name type="scientific">Elysia marginata</name>
    <dbReference type="NCBI Taxonomy" id="1093978"/>
    <lineage>
        <taxon>Eukaryota</taxon>
        <taxon>Metazoa</taxon>
        <taxon>Spiralia</taxon>
        <taxon>Lophotrochozoa</taxon>
        <taxon>Mollusca</taxon>
        <taxon>Gastropoda</taxon>
        <taxon>Heterobranchia</taxon>
        <taxon>Euthyneura</taxon>
        <taxon>Panpulmonata</taxon>
        <taxon>Sacoglossa</taxon>
        <taxon>Placobranchoidea</taxon>
        <taxon>Plakobranchidae</taxon>
        <taxon>Elysia</taxon>
    </lineage>
</organism>
<feature type="compositionally biased region" description="Polar residues" evidence="1">
    <location>
        <begin position="17"/>
        <end position="30"/>
    </location>
</feature>
<feature type="region of interest" description="Disordered" evidence="1">
    <location>
        <begin position="1"/>
        <end position="30"/>
    </location>
</feature>